<feature type="domain" description="Sushi" evidence="3">
    <location>
        <begin position="55"/>
        <end position="117"/>
    </location>
</feature>
<dbReference type="EMBL" id="CAWYQH010000102">
    <property type="protein sequence ID" value="CAK8686667.1"/>
    <property type="molecule type" value="Genomic_DNA"/>
</dbReference>
<dbReference type="PROSITE" id="PS50923">
    <property type="entry name" value="SUSHI"/>
    <property type="match status" value="1"/>
</dbReference>
<gene>
    <name evidence="4" type="ORF">CVLEPA_LOCUS18595</name>
</gene>
<evidence type="ECO:0000256" key="2">
    <source>
        <dbReference type="PROSITE-ProRule" id="PRU00302"/>
    </source>
</evidence>
<dbReference type="InterPro" id="IPR035976">
    <property type="entry name" value="Sushi/SCR/CCP_sf"/>
</dbReference>
<proteinExistence type="predicted"/>
<keyword evidence="5" id="KW-1185">Reference proteome</keyword>
<comment type="caution">
    <text evidence="4">The sequence shown here is derived from an EMBL/GenBank/DDBJ whole genome shotgun (WGS) entry which is preliminary data.</text>
</comment>
<keyword evidence="2" id="KW-0768">Sushi</keyword>
<dbReference type="Pfam" id="PF00084">
    <property type="entry name" value="Sushi"/>
    <property type="match status" value="1"/>
</dbReference>
<dbReference type="SUPFAM" id="SSF57535">
    <property type="entry name" value="Complement control module/SCR domain"/>
    <property type="match status" value="1"/>
</dbReference>
<keyword evidence="1" id="KW-1015">Disulfide bond</keyword>
<evidence type="ECO:0000313" key="4">
    <source>
        <dbReference type="EMBL" id="CAK8686667.1"/>
    </source>
</evidence>
<name>A0ABP0G654_CLALP</name>
<comment type="caution">
    <text evidence="2">Lacks conserved residue(s) required for the propagation of feature annotation.</text>
</comment>
<evidence type="ECO:0000313" key="5">
    <source>
        <dbReference type="Proteomes" id="UP001642483"/>
    </source>
</evidence>
<dbReference type="SMART" id="SM00032">
    <property type="entry name" value="CCP"/>
    <property type="match status" value="1"/>
</dbReference>
<accession>A0ABP0G654</accession>
<dbReference type="CDD" id="cd00033">
    <property type="entry name" value="CCP"/>
    <property type="match status" value="1"/>
</dbReference>
<organism evidence="4 5">
    <name type="scientific">Clavelina lepadiformis</name>
    <name type="common">Light-bulb sea squirt</name>
    <name type="synonym">Ascidia lepadiformis</name>
    <dbReference type="NCBI Taxonomy" id="159417"/>
    <lineage>
        <taxon>Eukaryota</taxon>
        <taxon>Metazoa</taxon>
        <taxon>Chordata</taxon>
        <taxon>Tunicata</taxon>
        <taxon>Ascidiacea</taxon>
        <taxon>Aplousobranchia</taxon>
        <taxon>Clavelinidae</taxon>
        <taxon>Clavelina</taxon>
    </lineage>
</organism>
<dbReference type="Proteomes" id="UP001642483">
    <property type="component" value="Unassembled WGS sequence"/>
</dbReference>
<dbReference type="Gene3D" id="2.10.70.10">
    <property type="entry name" value="Complement Module, domain 1"/>
    <property type="match status" value="1"/>
</dbReference>
<dbReference type="InterPro" id="IPR000436">
    <property type="entry name" value="Sushi_SCR_CCP_dom"/>
</dbReference>
<reference evidence="4 5" key="1">
    <citation type="submission" date="2024-02" db="EMBL/GenBank/DDBJ databases">
        <authorList>
            <person name="Daric V."/>
            <person name="Darras S."/>
        </authorList>
    </citation>
    <scope>NUCLEOTIDE SEQUENCE [LARGE SCALE GENOMIC DNA]</scope>
</reference>
<evidence type="ECO:0000259" key="3">
    <source>
        <dbReference type="PROSITE" id="PS50923"/>
    </source>
</evidence>
<evidence type="ECO:0000256" key="1">
    <source>
        <dbReference type="ARBA" id="ARBA00023157"/>
    </source>
</evidence>
<protein>
    <recommendedName>
        <fullName evidence="3">Sushi domain-containing protein</fullName>
    </recommendedName>
</protein>
<sequence length="172" mass="19349">MMLFKRPSFVLFGLLEREDSPHSPSTPSLIESCLPDPVRLVSLSVVTFSKPNPPIGCFPPPPGPNCVFNFDVNSSIIPVKTTVKYECYLGFSATGPTQFSCQDGKWDIELRIPNCTIPEIGLLKHFQNFSITSNYVLTLDFKQEVEILLFCLGAIELETRRMISTKQYRIVV</sequence>